<dbReference type="Proteomes" id="UP000077755">
    <property type="component" value="Chromosome 4"/>
</dbReference>
<dbReference type="InterPro" id="IPR008949">
    <property type="entry name" value="Isoprenoid_synthase_dom_sf"/>
</dbReference>
<reference evidence="7" key="1">
    <citation type="journal article" date="2016" name="Nat. Genet.">
        <title>A high-quality carrot genome assembly provides new insights into carotenoid accumulation and asterid genome evolution.</title>
        <authorList>
            <person name="Iorizzo M."/>
            <person name="Ellison S."/>
            <person name="Senalik D."/>
            <person name="Zeng P."/>
            <person name="Satapoomin P."/>
            <person name="Huang J."/>
            <person name="Bowman M."/>
            <person name="Iovene M."/>
            <person name="Sanseverino W."/>
            <person name="Cavagnaro P."/>
            <person name="Yildiz M."/>
            <person name="Macko-Podgorni A."/>
            <person name="Moranska E."/>
            <person name="Grzebelus E."/>
            <person name="Grzebelus D."/>
            <person name="Ashrafi H."/>
            <person name="Zheng Z."/>
            <person name="Cheng S."/>
            <person name="Spooner D."/>
            <person name="Van Deynze A."/>
            <person name="Simon P."/>
        </authorList>
    </citation>
    <scope>NUCLEOTIDE SEQUENCE</scope>
    <source>
        <tissue evidence="7">Leaf</tissue>
    </source>
</reference>
<dbReference type="InterPro" id="IPR050148">
    <property type="entry name" value="Terpene_synthase-like"/>
</dbReference>
<dbReference type="SFLD" id="SFLDG01019">
    <property type="entry name" value="Terpene_Cyclase_Like_1_C_Termi"/>
    <property type="match status" value="1"/>
</dbReference>
<dbReference type="OrthoDB" id="1936865at2759"/>
<proteinExistence type="predicted"/>
<dbReference type="GO" id="GO:0016102">
    <property type="term" value="P:diterpenoid biosynthetic process"/>
    <property type="evidence" value="ECO:0007669"/>
    <property type="project" value="InterPro"/>
</dbReference>
<dbReference type="InterPro" id="IPR008930">
    <property type="entry name" value="Terpenoid_cyclase/PrenylTrfase"/>
</dbReference>
<dbReference type="AlphaFoldDB" id="A0A165Z6P8"/>
<accession>A0A165Z6P8</accession>
<evidence type="ECO:0000313" key="8">
    <source>
        <dbReference type="Proteomes" id="UP000077755"/>
    </source>
</evidence>
<dbReference type="PANTHER" id="PTHR31225:SF245">
    <property type="entry name" value="(-)-ALPHA-TERPINEOL SYNTHASE-LIKE"/>
    <property type="match status" value="1"/>
</dbReference>
<dbReference type="FunFam" id="1.10.600.10:FF:000007">
    <property type="entry name" value="Isoprene synthase, chloroplastic"/>
    <property type="match status" value="1"/>
</dbReference>
<dbReference type="SFLD" id="SFLDS00005">
    <property type="entry name" value="Isoprenoid_Synthase_Type_I"/>
    <property type="match status" value="1"/>
</dbReference>
<gene>
    <name evidence="7" type="ORF">DCAR_0418139</name>
</gene>
<keyword evidence="5" id="KW-0464">Manganese</keyword>
<keyword evidence="4" id="KW-0460">Magnesium</keyword>
<dbReference type="Gene3D" id="1.50.10.130">
    <property type="entry name" value="Terpene synthase, N-terminal domain"/>
    <property type="match status" value="1"/>
</dbReference>
<evidence type="ECO:0000256" key="4">
    <source>
        <dbReference type="ARBA" id="ARBA00022842"/>
    </source>
</evidence>
<dbReference type="OMA" id="YMHETGR"/>
<dbReference type="InterPro" id="IPR036965">
    <property type="entry name" value="Terpene_synth_N_sf"/>
</dbReference>
<evidence type="ECO:0000256" key="2">
    <source>
        <dbReference type="ARBA" id="ARBA00001946"/>
    </source>
</evidence>
<dbReference type="PANTHER" id="PTHR31225">
    <property type="entry name" value="OS04G0344100 PROTEIN-RELATED"/>
    <property type="match status" value="1"/>
</dbReference>
<dbReference type="InterPro" id="IPR044814">
    <property type="entry name" value="Terpene_cyclase_plant_C1"/>
</dbReference>
<dbReference type="InterPro" id="IPR005630">
    <property type="entry name" value="Terpene_synthase_metal-bd"/>
</dbReference>
<reference evidence="7" key="2">
    <citation type="submission" date="2022-03" db="EMBL/GenBank/DDBJ databases">
        <title>Draft title - Genomic analysis of global carrot germplasm unveils the trajectory of domestication and the origin of high carotenoid orange carrot.</title>
        <authorList>
            <person name="Iorizzo M."/>
            <person name="Ellison S."/>
            <person name="Senalik D."/>
            <person name="Macko-Podgorni A."/>
            <person name="Grzebelus D."/>
            <person name="Bostan H."/>
            <person name="Rolling W."/>
            <person name="Curaba J."/>
            <person name="Simon P."/>
        </authorList>
    </citation>
    <scope>NUCLEOTIDE SEQUENCE</scope>
    <source>
        <tissue evidence="7">Leaf</tissue>
    </source>
</reference>
<dbReference type="EMBL" id="CP093346">
    <property type="protein sequence ID" value="WOG98794.1"/>
    <property type="molecule type" value="Genomic_DNA"/>
</dbReference>
<dbReference type="Pfam" id="PF01397">
    <property type="entry name" value="Terpene_synth"/>
    <property type="match status" value="1"/>
</dbReference>
<protein>
    <submittedName>
        <fullName evidence="7">Uncharacterized protein</fullName>
    </submittedName>
</protein>
<dbReference type="GO" id="GO:0000287">
    <property type="term" value="F:magnesium ion binding"/>
    <property type="evidence" value="ECO:0007669"/>
    <property type="project" value="InterPro"/>
</dbReference>
<dbReference type="InterPro" id="IPR001906">
    <property type="entry name" value="Terpene_synth_N"/>
</dbReference>
<dbReference type="InterPro" id="IPR034741">
    <property type="entry name" value="Terpene_cyclase-like_1_C"/>
</dbReference>
<organism evidence="7 8">
    <name type="scientific">Daucus carota subsp. sativus</name>
    <name type="common">Carrot</name>
    <dbReference type="NCBI Taxonomy" id="79200"/>
    <lineage>
        <taxon>Eukaryota</taxon>
        <taxon>Viridiplantae</taxon>
        <taxon>Streptophyta</taxon>
        <taxon>Embryophyta</taxon>
        <taxon>Tracheophyta</taxon>
        <taxon>Spermatophyta</taxon>
        <taxon>Magnoliopsida</taxon>
        <taxon>eudicotyledons</taxon>
        <taxon>Gunneridae</taxon>
        <taxon>Pentapetalae</taxon>
        <taxon>asterids</taxon>
        <taxon>campanulids</taxon>
        <taxon>Apiales</taxon>
        <taxon>Apiaceae</taxon>
        <taxon>Apioideae</taxon>
        <taxon>Scandiceae</taxon>
        <taxon>Daucinae</taxon>
        <taxon>Daucus</taxon>
        <taxon>Daucus sect. Daucus</taxon>
    </lineage>
</organism>
<evidence type="ECO:0000256" key="3">
    <source>
        <dbReference type="ARBA" id="ARBA00022723"/>
    </source>
</evidence>
<keyword evidence="6" id="KW-0456">Lyase</keyword>
<keyword evidence="8" id="KW-1185">Reference proteome</keyword>
<dbReference type="CDD" id="cd00684">
    <property type="entry name" value="Terpene_cyclase_plant_C1"/>
    <property type="match status" value="1"/>
</dbReference>
<comment type="cofactor">
    <cofactor evidence="1">
        <name>Mn(2+)</name>
        <dbReference type="ChEBI" id="CHEBI:29035"/>
    </cofactor>
</comment>
<dbReference type="GO" id="GO:0010333">
    <property type="term" value="F:terpene synthase activity"/>
    <property type="evidence" value="ECO:0007669"/>
    <property type="project" value="InterPro"/>
</dbReference>
<dbReference type="SUPFAM" id="SSF48576">
    <property type="entry name" value="Terpenoid synthases"/>
    <property type="match status" value="1"/>
</dbReference>
<evidence type="ECO:0000313" key="7">
    <source>
        <dbReference type="EMBL" id="WOG98794.1"/>
    </source>
</evidence>
<evidence type="ECO:0000256" key="5">
    <source>
        <dbReference type="ARBA" id="ARBA00023211"/>
    </source>
</evidence>
<dbReference type="KEGG" id="dcr:108216446"/>
<dbReference type="Gene3D" id="1.10.600.10">
    <property type="entry name" value="Farnesyl Diphosphate Synthase"/>
    <property type="match status" value="1"/>
</dbReference>
<dbReference type="FunFam" id="1.50.10.130:FF:000001">
    <property type="entry name" value="Isoprene synthase, chloroplastic"/>
    <property type="match status" value="1"/>
</dbReference>
<comment type="cofactor">
    <cofactor evidence="2">
        <name>Mg(2+)</name>
        <dbReference type="ChEBI" id="CHEBI:18420"/>
    </cofactor>
</comment>
<name>A0A165Z6P8_DAUCS</name>
<dbReference type="SUPFAM" id="SSF48239">
    <property type="entry name" value="Terpenoid cyclases/Protein prenyltransferases"/>
    <property type="match status" value="1"/>
</dbReference>
<dbReference type="Gramene" id="KZM99675">
    <property type="protein sequence ID" value="KZM99675"/>
    <property type="gene ID" value="DCAR_012963"/>
</dbReference>
<evidence type="ECO:0000256" key="1">
    <source>
        <dbReference type="ARBA" id="ARBA00001936"/>
    </source>
</evidence>
<dbReference type="Pfam" id="PF03936">
    <property type="entry name" value="Terpene_synth_C"/>
    <property type="match status" value="1"/>
</dbReference>
<sequence length="594" mass="68410">MALPALFSTFIVTAPPRTSLSLARNPSNTCALKPVQCIMTNPKTNDPDQGTPSRRNANYAPSFWDYSFVKSLSSDYAEEKYVKQVDELKDDVKSLIHAETEVLDKLELLDSVQRLGLKYQFQKDIMQAVDVIHNNNNNSADAWLSDDLYLTALKFRILREHGHTVSQDVFQRFIDDTAGKFKANLCGDVKGLLSLYEASFFGFKGEDIIDEAKAFSRTHLKNALKGEISPDMARKVNHALDMPVHWKLPRVEARWYISNYEQDDNMNQNLLKLAKLDYNIIQSVYQKEVSKLASWWMDMGLDKMAFARDRLVEHYFWCNGMVPDPEYSAYRDMGTKLICLITTIDDVYDIYGSLEELELFTDYVERWDIAEIDKLPMNIKTVLLAMFNTTNEIGYWTMRERNFNIIPYLRKQWVYLCKAILKEAKWYHSGYKPTTEEYFENAPVSIGAPLALFCAYFLTAEQITVEALDYIDKLPSIMWCPSLIVRLTNDLGTSSDEMERGDNLKGVQCYMNDTGATEEVARKYVDQLVHETWKTLNKDLLGSYPFSEPFISANANLARTTQTFYQYGDGHGIPQHWTKDHLKSLLVEPFTLSQ</sequence>
<keyword evidence="3" id="KW-0479">Metal-binding</keyword>
<evidence type="ECO:0000256" key="6">
    <source>
        <dbReference type="ARBA" id="ARBA00023239"/>
    </source>
</evidence>